<evidence type="ECO:0000313" key="3">
    <source>
        <dbReference type="Proteomes" id="UP001301728"/>
    </source>
</evidence>
<reference evidence="2 3" key="1">
    <citation type="submission" date="2023-12" db="EMBL/GenBank/DDBJ databases">
        <title>Baltic Sea Cyanobacteria.</title>
        <authorList>
            <person name="Delbaje E."/>
            <person name="Fewer D.P."/>
            <person name="Shishido T.K."/>
        </authorList>
    </citation>
    <scope>NUCLEOTIDE SEQUENCE [LARGE SCALE GENOMIC DNA]</scope>
    <source>
        <strain evidence="2 3">CCNP 1315</strain>
    </source>
</reference>
<sequence>MRLEIWQRILFTVSSPGNIKLDKSELIQANLLQIATENIISEIATKKGSQLEILSYFIQTGILPWWSEKLSKQQLEEYCDRLIETSPNQMKSMIGQSLKNEKQLQRIIYQFSDAILLKIAGLFASNLVHFIDEYNTNIKFILKQLDRTKSISENKLRLEIWQRILFTVSSPGNIELDKSELIQANLLQIATENIISEIATKKGSQLEILSYFIQTGILPWWSEKLSKQQLEEYCDRLIETSPDQIKRLVENSIKDERQLRRIIFQFSEPTLLKIAELMADNLSAFLSDYLIVINKTLKGSDLTATRIPENRLKWELWRGILLSLYEKGNHPPDPSQLIAENLLYLATRLPCEYRRLLRQAIETIASLKTEGQSFRSSLPEELVKLSDRHPTQLQSPNHSETSSQPLSPDAIGPLNKSEEFPTPSDRHLHQSDLQNLPEIPSRQWEPFSDAIAPFSDSEEIYIDNAGLILLWPFLNPYFSQLRLVEQNYFVNDQAAERAALLLQYLVDASVDPPEHLLPLNKILCDIELLDPLNTHLDITEAEQSECENLLSAVIQNWSILKNTSIAGFRQAFLQRNGILKVHNGEWLLQIERETYDILLDRIPWSIRVVKLPWMDNILHIEW</sequence>
<name>A0ABU5U3A2_9CYAN</name>
<protein>
    <submittedName>
        <fullName evidence="2">Contractile injection system tape measure protein</fullName>
    </submittedName>
</protein>
<proteinExistence type="predicted"/>
<comment type="caution">
    <text evidence="2">The sequence shown here is derived from an EMBL/GenBank/DDBJ whole genome shotgun (WGS) entry which is preliminary data.</text>
</comment>
<evidence type="ECO:0000313" key="2">
    <source>
        <dbReference type="EMBL" id="MEA5521391.1"/>
    </source>
</evidence>
<organism evidence="2 3">
    <name type="scientific">Limnoraphis robusta CCNP1315</name>
    <dbReference type="NCBI Taxonomy" id="3110306"/>
    <lineage>
        <taxon>Bacteria</taxon>
        <taxon>Bacillati</taxon>
        <taxon>Cyanobacteriota</taxon>
        <taxon>Cyanophyceae</taxon>
        <taxon>Oscillatoriophycideae</taxon>
        <taxon>Oscillatoriales</taxon>
        <taxon>Sirenicapillariaceae</taxon>
        <taxon>Limnoraphis</taxon>
    </lineage>
</organism>
<feature type="compositionally biased region" description="Polar residues" evidence="1">
    <location>
        <begin position="391"/>
        <end position="406"/>
    </location>
</feature>
<dbReference type="Proteomes" id="UP001301728">
    <property type="component" value="Unassembled WGS sequence"/>
</dbReference>
<feature type="compositionally biased region" description="Basic and acidic residues" evidence="1">
    <location>
        <begin position="416"/>
        <end position="429"/>
    </location>
</feature>
<evidence type="ECO:0000256" key="1">
    <source>
        <dbReference type="SAM" id="MobiDB-lite"/>
    </source>
</evidence>
<gene>
    <name evidence="2" type="ORF">VB854_20850</name>
</gene>
<accession>A0ABU5U3A2</accession>
<dbReference type="EMBL" id="JAYGHT010000132">
    <property type="protein sequence ID" value="MEA5521391.1"/>
    <property type="molecule type" value="Genomic_DNA"/>
</dbReference>
<keyword evidence="3" id="KW-1185">Reference proteome</keyword>
<dbReference type="Pfam" id="PF19268">
    <property type="entry name" value="CIS_TMP"/>
    <property type="match status" value="2"/>
</dbReference>
<feature type="region of interest" description="Disordered" evidence="1">
    <location>
        <begin position="387"/>
        <end position="429"/>
    </location>
</feature>
<dbReference type="InterPro" id="IPR045538">
    <property type="entry name" value="CIS_TMP"/>
</dbReference>